<dbReference type="InterPro" id="IPR011051">
    <property type="entry name" value="RmlC_Cupin_sf"/>
</dbReference>
<feature type="signal peptide" evidence="1">
    <location>
        <begin position="1"/>
        <end position="23"/>
    </location>
</feature>
<dbReference type="AlphaFoldDB" id="U5D527"/>
<dbReference type="CDD" id="cd02244">
    <property type="entry name" value="cupin_7S_vicilin-like_N"/>
    <property type="match status" value="1"/>
</dbReference>
<evidence type="ECO:0000259" key="2">
    <source>
        <dbReference type="SMART" id="SM00835"/>
    </source>
</evidence>
<dbReference type="PANTHER" id="PTHR31189:SF7">
    <property type="entry name" value="OS03G0197300 PROTEIN"/>
    <property type="match status" value="1"/>
</dbReference>
<dbReference type="SMART" id="SM00835">
    <property type="entry name" value="Cupin_1"/>
    <property type="match status" value="1"/>
</dbReference>
<organism evidence="3 4">
    <name type="scientific">Amborella trichopoda</name>
    <dbReference type="NCBI Taxonomy" id="13333"/>
    <lineage>
        <taxon>Eukaryota</taxon>
        <taxon>Viridiplantae</taxon>
        <taxon>Streptophyta</taxon>
        <taxon>Embryophyta</taxon>
        <taxon>Tracheophyta</taxon>
        <taxon>Spermatophyta</taxon>
        <taxon>Magnoliopsida</taxon>
        <taxon>Amborellales</taxon>
        <taxon>Amborellaceae</taxon>
        <taxon>Amborella</taxon>
    </lineage>
</organism>
<dbReference type="STRING" id="13333.U5D527"/>
<feature type="domain" description="Cupin type-1" evidence="2">
    <location>
        <begin position="231"/>
        <end position="383"/>
    </location>
</feature>
<dbReference type="OMA" id="NSQECLH"/>
<feature type="chain" id="PRO_5004658633" description="Cupin type-1 domain-containing protein" evidence="1">
    <location>
        <begin position="24"/>
        <end position="395"/>
    </location>
</feature>
<evidence type="ECO:0000313" key="4">
    <source>
        <dbReference type="Proteomes" id="UP000017836"/>
    </source>
</evidence>
<dbReference type="Pfam" id="PF00190">
    <property type="entry name" value="Cupin_1"/>
    <property type="match status" value="2"/>
</dbReference>
<dbReference type="InterPro" id="IPR050253">
    <property type="entry name" value="Seed_Storage-Functional"/>
</dbReference>
<dbReference type="SUPFAM" id="SSF51182">
    <property type="entry name" value="RmlC-like cupins"/>
    <property type="match status" value="1"/>
</dbReference>
<dbReference type="Proteomes" id="UP000017836">
    <property type="component" value="Unassembled WGS sequence"/>
</dbReference>
<name>U5D527_AMBTC</name>
<proteinExistence type="predicted"/>
<evidence type="ECO:0000313" key="3">
    <source>
        <dbReference type="EMBL" id="ERN17519.1"/>
    </source>
</evidence>
<dbReference type="PANTHER" id="PTHR31189">
    <property type="entry name" value="OS03G0336100 PROTEIN-RELATED"/>
    <property type="match status" value="1"/>
</dbReference>
<dbReference type="InterPro" id="IPR014710">
    <property type="entry name" value="RmlC-like_jellyroll"/>
</dbReference>
<dbReference type="CDD" id="cd02245">
    <property type="entry name" value="cupin_7S_vicilin-like_C"/>
    <property type="match status" value="1"/>
</dbReference>
<dbReference type="eggNOG" id="ENOG502QS4V">
    <property type="taxonomic scope" value="Eukaryota"/>
</dbReference>
<sequence length="395" mass="44248">MHSTFSLLSSLVVCLLLALPTDGYDPLITRDNRKPIVSTEFGRVESVEVYDGSEKEPLNLQFFTLEPSSLLLPLLVEADMVFFVQTGSGRVSWVEKGDITHMDIARGDVYRLRSGSVFYVQSKTTATGEKLRLNALFTRRDYEDTLDEFIGTYANLSDVVLGFDNKVLQASFKISEELIKEIKSRKKPQMIVPAVLKEKTEEDSNWKLGILEALVGGGSHEERSNKKRKPFNVYKKEPDFKNPNGWTLTVTRKDFPPLKGTNVGVFMVNLTKGSMVGPHWNPRATEIAIVTHGQGMVNIVCPSKKSQCPRTSFKVKEGDIFMVPKFHPMSQMSFSNESLSFMGFTTMAKKNHPQFIAGKLSVLNTLDPDIVAEALNLPKSSVQELLSCEVRAEIR</sequence>
<keyword evidence="1" id="KW-0732">Signal</keyword>
<dbReference type="Gene3D" id="2.60.120.10">
    <property type="entry name" value="Jelly Rolls"/>
    <property type="match status" value="2"/>
</dbReference>
<dbReference type="HOGENOM" id="CLU_027536_2_0_1"/>
<accession>U5D527</accession>
<reference evidence="4" key="1">
    <citation type="journal article" date="2013" name="Science">
        <title>The Amborella genome and the evolution of flowering plants.</title>
        <authorList>
            <consortium name="Amborella Genome Project"/>
        </authorList>
    </citation>
    <scope>NUCLEOTIDE SEQUENCE [LARGE SCALE GENOMIC DNA]</scope>
</reference>
<dbReference type="EMBL" id="KI392312">
    <property type="protein sequence ID" value="ERN17519.1"/>
    <property type="molecule type" value="Genomic_DNA"/>
</dbReference>
<dbReference type="InterPro" id="IPR006045">
    <property type="entry name" value="Cupin_1"/>
</dbReference>
<keyword evidence="4" id="KW-1185">Reference proteome</keyword>
<dbReference type="Gramene" id="ERN17519">
    <property type="protein sequence ID" value="ERN17519"/>
    <property type="gene ID" value="AMTR_s00059p00089270"/>
</dbReference>
<protein>
    <recommendedName>
        <fullName evidence="2">Cupin type-1 domain-containing protein</fullName>
    </recommendedName>
</protein>
<gene>
    <name evidence="3" type="ORF">AMTR_s00059p00089270</name>
</gene>
<evidence type="ECO:0000256" key="1">
    <source>
        <dbReference type="SAM" id="SignalP"/>
    </source>
</evidence>